<feature type="region of interest" description="Disordered" evidence="9">
    <location>
        <begin position="260"/>
        <end position="298"/>
    </location>
</feature>
<evidence type="ECO:0000256" key="2">
    <source>
        <dbReference type="ARBA" id="ARBA00005575"/>
    </source>
</evidence>
<evidence type="ECO:0000259" key="11">
    <source>
        <dbReference type="PROSITE" id="PS50011"/>
    </source>
</evidence>
<evidence type="ECO:0000256" key="7">
    <source>
        <dbReference type="ARBA" id="ARBA00030237"/>
    </source>
</evidence>
<evidence type="ECO:0000259" key="10">
    <source>
        <dbReference type="PROSITE" id="PS50006"/>
    </source>
</evidence>
<feature type="domain" description="FHA" evidence="10">
    <location>
        <begin position="114"/>
        <end position="167"/>
    </location>
</feature>
<dbReference type="Gene3D" id="2.60.200.20">
    <property type="match status" value="1"/>
</dbReference>
<feature type="compositionally biased region" description="Low complexity" evidence="9">
    <location>
        <begin position="260"/>
        <end position="272"/>
    </location>
</feature>
<feature type="compositionally biased region" description="Gly residues" evidence="9">
    <location>
        <begin position="727"/>
        <end position="737"/>
    </location>
</feature>
<evidence type="ECO:0000256" key="8">
    <source>
        <dbReference type="PROSITE-ProRule" id="PRU10141"/>
    </source>
</evidence>
<dbReference type="GO" id="GO:0004674">
    <property type="term" value="F:protein serine/threonine kinase activity"/>
    <property type="evidence" value="ECO:0007669"/>
    <property type="project" value="InterPro"/>
</dbReference>
<evidence type="ECO:0000256" key="1">
    <source>
        <dbReference type="ARBA" id="ARBA00004623"/>
    </source>
</evidence>
<organism evidence="12 13">
    <name type="scientific">Trichoderma parareesei</name>
    <name type="common">Filamentous fungus</name>
    <dbReference type="NCBI Taxonomy" id="858221"/>
    <lineage>
        <taxon>Eukaryota</taxon>
        <taxon>Fungi</taxon>
        <taxon>Dikarya</taxon>
        <taxon>Ascomycota</taxon>
        <taxon>Pezizomycotina</taxon>
        <taxon>Sordariomycetes</taxon>
        <taxon>Hypocreomycetidae</taxon>
        <taxon>Hypocreales</taxon>
        <taxon>Hypocreaceae</taxon>
        <taxon>Trichoderma</taxon>
    </lineage>
</organism>
<comment type="subcellular location">
    <subcellularLocation>
        <location evidence="1">Preautophagosomal structure membrane</location>
        <topology evidence="1">Peripheral membrane protein</topology>
    </subcellularLocation>
</comment>
<dbReference type="InterPro" id="IPR008984">
    <property type="entry name" value="SMAD_FHA_dom_sf"/>
</dbReference>
<protein>
    <recommendedName>
        <fullName evidence="7">Autophagy-related protein 1</fullName>
    </recommendedName>
</protein>
<accession>A0A2H2ZMA5</accession>
<feature type="compositionally biased region" description="Low complexity" evidence="9">
    <location>
        <begin position="1254"/>
        <end position="1263"/>
    </location>
</feature>
<keyword evidence="3" id="KW-0813">Transport</keyword>
<feature type="region of interest" description="Disordered" evidence="9">
    <location>
        <begin position="604"/>
        <end position="671"/>
    </location>
</feature>
<keyword evidence="6" id="KW-0072">Autophagy</keyword>
<evidence type="ECO:0000313" key="13">
    <source>
        <dbReference type="Proteomes" id="UP000219286"/>
    </source>
</evidence>
<keyword evidence="4 8" id="KW-0547">Nucleotide-binding</keyword>
<dbReference type="GO" id="GO:0006914">
    <property type="term" value="P:autophagy"/>
    <property type="evidence" value="ECO:0007669"/>
    <property type="project" value="UniProtKB-KW"/>
</dbReference>
<dbReference type="PROSITE" id="PS00107">
    <property type="entry name" value="PROTEIN_KINASE_ATP"/>
    <property type="match status" value="1"/>
</dbReference>
<dbReference type="PROSITE" id="PS00108">
    <property type="entry name" value="PROTEIN_KINASE_ST"/>
    <property type="match status" value="1"/>
</dbReference>
<comment type="caution">
    <text evidence="12">The sequence shown here is derived from an EMBL/GenBank/DDBJ whole genome shotgun (WGS) entry which is preliminary data.</text>
</comment>
<dbReference type="Pfam" id="PF00069">
    <property type="entry name" value="Pkinase"/>
    <property type="match status" value="1"/>
</dbReference>
<feature type="compositionally biased region" description="Basic and acidic residues" evidence="9">
    <location>
        <begin position="645"/>
        <end position="660"/>
    </location>
</feature>
<keyword evidence="12" id="KW-0808">Transferase</keyword>
<dbReference type="SMART" id="SM00240">
    <property type="entry name" value="FHA"/>
    <property type="match status" value="1"/>
</dbReference>
<dbReference type="InterPro" id="IPR000253">
    <property type="entry name" value="FHA_dom"/>
</dbReference>
<dbReference type="InterPro" id="IPR008271">
    <property type="entry name" value="Ser/Thr_kinase_AS"/>
</dbReference>
<dbReference type="SMART" id="SM00220">
    <property type="entry name" value="S_TKc"/>
    <property type="match status" value="1"/>
</dbReference>
<feature type="region of interest" description="Disordered" evidence="9">
    <location>
        <begin position="705"/>
        <end position="751"/>
    </location>
</feature>
<dbReference type="PANTHER" id="PTHR24348:SF68">
    <property type="entry name" value="SERINE_THREONINE-PROTEIN KINASE ATG1C"/>
    <property type="match status" value="1"/>
</dbReference>
<keyword evidence="12" id="KW-0418">Kinase</keyword>
<dbReference type="PROSITE" id="PS50006">
    <property type="entry name" value="FHA_DOMAIN"/>
    <property type="match status" value="1"/>
</dbReference>
<dbReference type="EMBL" id="LFMI01000851">
    <property type="protein sequence ID" value="OTA08457.1"/>
    <property type="molecule type" value="Genomic_DNA"/>
</dbReference>
<feature type="domain" description="Protein kinase" evidence="11">
    <location>
        <begin position="305"/>
        <end position="589"/>
    </location>
</feature>
<dbReference type="InterPro" id="IPR045269">
    <property type="entry name" value="Atg1-like"/>
</dbReference>
<feature type="compositionally biased region" description="Basic and acidic residues" evidence="9">
    <location>
        <begin position="616"/>
        <end position="633"/>
    </location>
</feature>
<evidence type="ECO:0000313" key="12">
    <source>
        <dbReference type="EMBL" id="OTA08457.1"/>
    </source>
</evidence>
<dbReference type="Pfam" id="PF00498">
    <property type="entry name" value="FHA"/>
    <property type="match status" value="1"/>
</dbReference>
<dbReference type="Proteomes" id="UP000219286">
    <property type="component" value="Unassembled WGS sequence"/>
</dbReference>
<dbReference type="InterPro" id="IPR017441">
    <property type="entry name" value="Protein_kinase_ATP_BS"/>
</dbReference>
<feature type="region of interest" description="Disordered" evidence="9">
    <location>
        <begin position="1177"/>
        <end position="1200"/>
    </location>
</feature>
<name>A0A2H2ZMA5_TRIPA</name>
<dbReference type="AlphaFoldDB" id="A0A2H2ZMA5"/>
<evidence type="ECO:0000256" key="5">
    <source>
        <dbReference type="ARBA" id="ARBA00022840"/>
    </source>
</evidence>
<keyword evidence="13" id="KW-1185">Reference proteome</keyword>
<dbReference type="InterPro" id="IPR011009">
    <property type="entry name" value="Kinase-like_dom_sf"/>
</dbReference>
<evidence type="ECO:0000256" key="6">
    <source>
        <dbReference type="ARBA" id="ARBA00023006"/>
    </source>
</evidence>
<reference evidence="12 13" key="1">
    <citation type="journal article" date="2015" name="Genome Announc.">
        <title>Genome sequence and annotation of Trichoderma parareesei, the ancestor of the cellulase producer Trichoderma reesei.</title>
        <authorList>
            <person name="Yang D."/>
            <person name="Pomraning K."/>
            <person name="Kopchinskiy A."/>
            <person name="Karimi Aghcheh R."/>
            <person name="Atanasova L."/>
            <person name="Chenthamara K."/>
            <person name="Baker S.E."/>
            <person name="Zhang R."/>
            <person name="Shen Q."/>
            <person name="Freitag M."/>
            <person name="Kubicek C.P."/>
            <person name="Druzhinina I.S."/>
        </authorList>
    </citation>
    <scope>NUCLEOTIDE SEQUENCE [LARGE SCALE GENOMIC DNA]</scope>
    <source>
        <strain evidence="12 13">CBS 125925</strain>
    </source>
</reference>
<dbReference type="SUPFAM" id="SSF56112">
    <property type="entry name" value="Protein kinase-like (PK-like)"/>
    <property type="match status" value="1"/>
</dbReference>
<feature type="region of interest" description="Disordered" evidence="9">
    <location>
        <begin position="1251"/>
        <end position="1270"/>
    </location>
</feature>
<sequence length="1270" mass="142202">MDAEGQPPTQPTQATQTVLDPRRIGKQNSGFSDDDVSDIICVLYPHSQAARLEVQQLAASGSPYIIGKDEADGVEVDYDAEDDASRFDEMPQDLGSHALILRLSSPVKNPAAGFRFGRNGARCDVVFANDPLRRVSNIHFRIYINEYGTVMVEDHSTNGTTVDNNLLISRPRDPAVANDPDRKTKWMLSSGSIVGIYLQDMRHLSFRVRIPRRENEFDLAYQRRVDAYFARQALRGGPVETVTTGPGGHVDLFGGTAAQNAQAAPAPNAQAALRVPDRQPPEQRSPSKRKEARVAQRQWTGSGKYNKIGMIGKGAFAVVYKVTSKYNGVPYAAKELEKRRFIKNGVLDQKVENEMRIMQKVDHPNIVRYIENFDWDDRLLIIIMEYVPGGDLGKHIADDMPFSESDSREMAKQLLSALSYLHANNITHRDVKPDNILINSLQPLDVKLTDFGLSKMVDTEQTFLRTFCGTLLYCAPEVYTEYAEYDENGVRSRGKKARRVPGQRYNHAVDIWSLGGVLFYSMTGQPPYPVKSGISYSELLHKIMTTLLDIRPLERRAISDDGIDFICSMLQRKPENRGTIDELFRHSWLTPLYIQASPQSFDVVSDDEGVMSDPPPEYREHEYEDPFEYDRVSDSNGEDEEEEDEGRREEAGQGRNKGKEPEDDDTDNDMPITTRLEYPIEEAMHIGTQRPRLIGEIGASAVGNSGAVPEDHLHLPVTNGIDSDSGSGSGSGGGGAEGELDEAYDSGDSGATLVKRNSRRFLRHGTSMSIGRHQSVDQLQSLVEEVASQKLNGNESPAKLSDPSNPTTPSMDFNTSKRKTSSSLEASDELDLESTPTGKPVIKRLKSESFSQDVSAELLEEYRLLASMPPIKKSNSGRQIDQQVTKMLFWQQDRSTWHLNYPEMTQLQYDAFVQAARNRKEEFRPSNKPLWDLAMRYFPPTLPTTDSQISRTQDEDVLMDIPSTGEHAAGYEDPDAGRPDTQRVVPVQTNSGSRAIGMITSHEKSCIKKIEIHITDSLISFGRGVGNTVVFQPKTNTRVPKHAFKILLWKDGYDPAKDAHPWKDDIADAADSYFFWISTKATIGISVNGQRIASSNPAKASAPSINWAKIYNDDVLDLWHSEDGREQTKLVFQCFWGGSRRRRDEDPQRRLEMASVAVAKVLDVACQRTERRIREAAALKQSEERERSRDGAADSSRQAEKLRIKRALEADDRERLQRIDVERNRSHVFEQSRLAAIQFLAARQGSLLSARKGSSSTTTTTTTYAGYSIR</sequence>
<dbReference type="InterPro" id="IPR000719">
    <property type="entry name" value="Prot_kinase_dom"/>
</dbReference>
<feature type="region of interest" description="Disordered" evidence="9">
    <location>
        <begin position="790"/>
        <end position="837"/>
    </location>
</feature>
<dbReference type="FunFam" id="3.30.200.20:FF:000470">
    <property type="entry name" value="Serine/threonine-protein kinase RAD53"/>
    <property type="match status" value="1"/>
</dbReference>
<dbReference type="SUPFAM" id="SSF49879">
    <property type="entry name" value="SMAD/FHA domain"/>
    <property type="match status" value="1"/>
</dbReference>
<dbReference type="GO" id="GO:0034045">
    <property type="term" value="C:phagophore assembly site membrane"/>
    <property type="evidence" value="ECO:0007669"/>
    <property type="project" value="UniProtKB-SubCell"/>
</dbReference>
<gene>
    <name evidence="12" type="ORF">A9Z42_0001550</name>
</gene>
<feature type="compositionally biased region" description="Polar residues" evidence="9">
    <location>
        <begin position="802"/>
        <end position="814"/>
    </location>
</feature>
<keyword evidence="5 8" id="KW-0067">ATP-binding</keyword>
<comment type="similarity">
    <text evidence="2">Belongs to the protein kinase superfamily. CAMK Ser/Thr protein kinase family. CHEK2 subfamily.</text>
</comment>
<feature type="binding site" evidence="8">
    <location>
        <position position="334"/>
    </location>
    <ligand>
        <name>ATP</name>
        <dbReference type="ChEBI" id="CHEBI:30616"/>
    </ligand>
</feature>
<evidence type="ECO:0000256" key="4">
    <source>
        <dbReference type="ARBA" id="ARBA00022741"/>
    </source>
</evidence>
<dbReference type="PROSITE" id="PS50011">
    <property type="entry name" value="PROTEIN_KINASE_DOM"/>
    <property type="match status" value="1"/>
</dbReference>
<evidence type="ECO:0000256" key="3">
    <source>
        <dbReference type="ARBA" id="ARBA00022448"/>
    </source>
</evidence>
<feature type="region of interest" description="Disordered" evidence="9">
    <location>
        <begin position="1"/>
        <end position="34"/>
    </location>
</feature>
<proteinExistence type="inferred from homology"/>
<dbReference type="OrthoDB" id="504170at2759"/>
<dbReference type="GO" id="GO:0010506">
    <property type="term" value="P:regulation of autophagy"/>
    <property type="evidence" value="ECO:0007669"/>
    <property type="project" value="InterPro"/>
</dbReference>
<dbReference type="GO" id="GO:0005524">
    <property type="term" value="F:ATP binding"/>
    <property type="evidence" value="ECO:0007669"/>
    <property type="project" value="UniProtKB-UniRule"/>
</dbReference>
<dbReference type="Gene3D" id="3.30.200.20">
    <property type="entry name" value="Phosphorylase Kinase, domain 1"/>
    <property type="match status" value="1"/>
</dbReference>
<dbReference type="Gene3D" id="1.10.510.10">
    <property type="entry name" value="Transferase(Phosphotransferase) domain 1"/>
    <property type="match status" value="1"/>
</dbReference>
<dbReference type="PANTHER" id="PTHR24348">
    <property type="entry name" value="SERINE/THREONINE-PROTEIN KINASE UNC-51-RELATED"/>
    <property type="match status" value="1"/>
</dbReference>
<evidence type="ECO:0000256" key="9">
    <source>
        <dbReference type="SAM" id="MobiDB-lite"/>
    </source>
</evidence>